<dbReference type="GO" id="GO:0005813">
    <property type="term" value="C:centrosome"/>
    <property type="evidence" value="ECO:0000318"/>
    <property type="project" value="GO_Central"/>
</dbReference>
<dbReference type="AlphaFoldDB" id="A0A6I8MZ59"/>
<proteinExistence type="predicted"/>
<dbReference type="PANTHER" id="PTHR10779">
    <property type="entry name" value="DYNEIN LIGHT CHAIN ROADBLOCK"/>
    <property type="match status" value="1"/>
</dbReference>
<evidence type="ECO:0000313" key="2">
    <source>
        <dbReference type="Proteomes" id="UP000002279"/>
    </source>
</evidence>
<accession>A0A6I8MZ59</accession>
<dbReference type="Bgee" id="ENSOANG00000042023">
    <property type="expression patterns" value="Expressed in testis"/>
</dbReference>
<dbReference type="SUPFAM" id="SSF103196">
    <property type="entry name" value="Roadblock/LC7 domain"/>
    <property type="match status" value="1"/>
</dbReference>
<dbReference type="GO" id="GO:0005868">
    <property type="term" value="C:cytoplasmic dynein complex"/>
    <property type="evidence" value="ECO:0000318"/>
    <property type="project" value="GO_Central"/>
</dbReference>
<dbReference type="Ensembl" id="ENSOANT00000069442.1">
    <property type="protein sequence ID" value="ENSOANP00000033985.1"/>
    <property type="gene ID" value="ENSOANG00000042023.1"/>
</dbReference>
<organism evidence="1 2">
    <name type="scientific">Ornithorhynchus anatinus</name>
    <name type="common">Duckbill platypus</name>
    <dbReference type="NCBI Taxonomy" id="9258"/>
    <lineage>
        <taxon>Eukaryota</taxon>
        <taxon>Metazoa</taxon>
        <taxon>Chordata</taxon>
        <taxon>Craniata</taxon>
        <taxon>Vertebrata</taxon>
        <taxon>Euteleostomi</taxon>
        <taxon>Mammalia</taxon>
        <taxon>Monotremata</taxon>
        <taxon>Ornithorhynchidae</taxon>
        <taxon>Ornithorhynchus</taxon>
    </lineage>
</organism>
<dbReference type="Gene3D" id="3.30.450.30">
    <property type="entry name" value="Dynein light chain 2a, cytoplasmic"/>
    <property type="match status" value="1"/>
</dbReference>
<protein>
    <submittedName>
        <fullName evidence="1">Uncharacterized protein</fullName>
    </submittedName>
</protein>
<name>A0A6I8MZ59_ORNAN</name>
<reference evidence="1" key="1">
    <citation type="submission" date="2025-08" db="UniProtKB">
        <authorList>
            <consortium name="Ensembl"/>
        </authorList>
    </citation>
    <scope>IDENTIFICATION</scope>
    <source>
        <strain evidence="1">Glennie</strain>
    </source>
</reference>
<dbReference type="InParanoid" id="A0A6I8MZ59"/>
<evidence type="ECO:0000313" key="1">
    <source>
        <dbReference type="Ensembl" id="ENSOANP00000033985.1"/>
    </source>
</evidence>
<keyword evidence="2" id="KW-1185">Reference proteome</keyword>
<reference evidence="1" key="2">
    <citation type="submission" date="2025-09" db="UniProtKB">
        <authorList>
            <consortium name="Ensembl"/>
        </authorList>
    </citation>
    <scope>IDENTIFICATION</scope>
    <source>
        <strain evidence="1">Glennie</strain>
    </source>
</reference>
<dbReference type="GO" id="GO:0007018">
    <property type="term" value="P:microtubule-based movement"/>
    <property type="evidence" value="ECO:0000318"/>
    <property type="project" value="GO_Central"/>
</dbReference>
<dbReference type="Proteomes" id="UP000002279">
    <property type="component" value="Unplaced"/>
</dbReference>
<dbReference type="GO" id="GO:0005737">
    <property type="term" value="C:cytoplasm"/>
    <property type="evidence" value="ECO:0000318"/>
    <property type="project" value="GO_Central"/>
</dbReference>
<sequence length="128" mass="14521">MCANVCLGSQRPRRESVYTQPKSSPSLLRKDRSSVFVAEGTPPQPYHPKPKFLSPRSSILGIPLKTTLCSYSSVQYAGYLQPLTRTAQSTVREIDPEDALTFLRLRTEQYEIIVSPGNWIFKSPFSYY</sequence>
<dbReference type="GO" id="GO:0045505">
    <property type="term" value="F:dynein intermediate chain binding"/>
    <property type="evidence" value="ECO:0000318"/>
    <property type="project" value="GO_Central"/>
</dbReference>
<dbReference type="GeneTree" id="ENSGT00940000168226"/>